<reference evidence="2" key="1">
    <citation type="submission" date="2014-09" db="EMBL/GenBank/DDBJ databases">
        <authorList>
            <person name="Sharma Rahul"/>
            <person name="Thines Marco"/>
        </authorList>
    </citation>
    <scope>NUCLEOTIDE SEQUENCE [LARGE SCALE GENOMIC DNA]</scope>
</reference>
<proteinExistence type="predicted"/>
<evidence type="ECO:0000313" key="2">
    <source>
        <dbReference type="Proteomes" id="UP000054928"/>
    </source>
</evidence>
<dbReference type="GeneID" id="36395836"/>
<sequence length="80" mass="9241">MLWPQHQDLCFSETRQEKLDEELPNPVTAYEACKAWTNFQENVWIGCITEVKYLYTVSVSCGAVNLLADVKKAQYQPISR</sequence>
<name>A0A0P1AS07_PLAHL</name>
<organism evidence="1 2">
    <name type="scientific">Plasmopara halstedii</name>
    <name type="common">Downy mildew of sunflower</name>
    <dbReference type="NCBI Taxonomy" id="4781"/>
    <lineage>
        <taxon>Eukaryota</taxon>
        <taxon>Sar</taxon>
        <taxon>Stramenopiles</taxon>
        <taxon>Oomycota</taxon>
        <taxon>Peronosporomycetes</taxon>
        <taxon>Peronosporales</taxon>
        <taxon>Peronosporaceae</taxon>
        <taxon>Plasmopara</taxon>
    </lineage>
</organism>
<dbReference type="AlphaFoldDB" id="A0A0P1AS07"/>
<dbReference type="Proteomes" id="UP000054928">
    <property type="component" value="Unassembled WGS sequence"/>
</dbReference>
<evidence type="ECO:0000313" key="1">
    <source>
        <dbReference type="EMBL" id="CEG44413.1"/>
    </source>
</evidence>
<protein>
    <submittedName>
        <fullName evidence="1">Uncharacterized protein</fullName>
    </submittedName>
</protein>
<accession>A0A0P1AS07</accession>
<dbReference type="RefSeq" id="XP_024580782.1">
    <property type="nucleotide sequence ID" value="XM_024730512.1"/>
</dbReference>
<dbReference type="EMBL" id="CCYD01001204">
    <property type="protein sequence ID" value="CEG44413.1"/>
    <property type="molecule type" value="Genomic_DNA"/>
</dbReference>
<keyword evidence="2" id="KW-1185">Reference proteome</keyword>